<comment type="caution">
    <text evidence="4">The sequence shown here is derived from an EMBL/GenBank/DDBJ whole genome shotgun (WGS) entry which is preliminary data.</text>
</comment>
<feature type="region of interest" description="Disordered" evidence="2">
    <location>
        <begin position="1"/>
        <end position="36"/>
    </location>
</feature>
<dbReference type="GO" id="GO:0003677">
    <property type="term" value="F:DNA binding"/>
    <property type="evidence" value="ECO:0007669"/>
    <property type="project" value="InterPro"/>
</dbReference>
<dbReference type="InterPro" id="IPR007219">
    <property type="entry name" value="XnlR_reg_dom"/>
</dbReference>
<organism evidence="4 5">
    <name type="scientific">Trichoderma cornu-damae</name>
    <dbReference type="NCBI Taxonomy" id="654480"/>
    <lineage>
        <taxon>Eukaryota</taxon>
        <taxon>Fungi</taxon>
        <taxon>Dikarya</taxon>
        <taxon>Ascomycota</taxon>
        <taxon>Pezizomycotina</taxon>
        <taxon>Sordariomycetes</taxon>
        <taxon>Hypocreomycetidae</taxon>
        <taxon>Hypocreales</taxon>
        <taxon>Hypocreaceae</taxon>
        <taxon>Trichoderma</taxon>
    </lineage>
</organism>
<dbReference type="PANTHER" id="PTHR47425:SF2">
    <property type="entry name" value="FARB-RELATED"/>
    <property type="match status" value="1"/>
</dbReference>
<keyword evidence="5" id="KW-1185">Reference proteome</keyword>
<gene>
    <name evidence="4" type="ORF">Trco_005302</name>
</gene>
<reference evidence="4" key="1">
    <citation type="submission" date="2021-08" db="EMBL/GenBank/DDBJ databases">
        <title>Chromosome-Level Trichoderma cornu-damae using Hi-C Data.</title>
        <authorList>
            <person name="Kim C.S."/>
        </authorList>
    </citation>
    <scope>NUCLEOTIDE SEQUENCE</scope>
    <source>
        <strain evidence="4">KA19-0412C</strain>
    </source>
</reference>
<feature type="compositionally biased region" description="Low complexity" evidence="2">
    <location>
        <begin position="15"/>
        <end position="25"/>
    </location>
</feature>
<dbReference type="Pfam" id="PF04082">
    <property type="entry name" value="Fungal_trans"/>
    <property type="match status" value="1"/>
</dbReference>
<accession>A0A9P8QJ67</accession>
<sequence length="268" mass="29875">MPQESQDPGHEEDLLPSSSSSSSLPSPTPRTRFFGESSFLTLIPGDDGGIPAQSHISGGSGSSNNQKPRFTFPILANPRSTSQAAGGGTGLSSGTMRYLRDEGALTLPDLRSCLPAFEAYFAWFHPSYPILDRVQVARRLLSASSFSSVDMSRILLQAMLFIGATYCDAGTIRAMGFQDRSQAKTAFYTRARLLFHADWEKDQTVLIQSLFLMSFWRGGPADGRYDKQMADNHIPCRSRSMSKDSHTARMRRRIWWSIYVRRFPSLEL</sequence>
<evidence type="ECO:0000256" key="2">
    <source>
        <dbReference type="SAM" id="MobiDB-lite"/>
    </source>
</evidence>
<dbReference type="PANTHER" id="PTHR47425">
    <property type="entry name" value="FARB-RELATED"/>
    <property type="match status" value="1"/>
</dbReference>
<protein>
    <submittedName>
        <fullName evidence="4">N-terminal binuclear Zn cluster-containing/DNA binding domain-containing protein</fullName>
    </submittedName>
</protein>
<evidence type="ECO:0000313" key="5">
    <source>
        <dbReference type="Proteomes" id="UP000827724"/>
    </source>
</evidence>
<proteinExistence type="predicted"/>
<dbReference type="AlphaFoldDB" id="A0A9P8QJ67"/>
<evidence type="ECO:0000259" key="3">
    <source>
        <dbReference type="Pfam" id="PF04082"/>
    </source>
</evidence>
<feature type="domain" description="Xylanolytic transcriptional activator regulatory" evidence="3">
    <location>
        <begin position="118"/>
        <end position="260"/>
    </location>
</feature>
<dbReference type="GO" id="GO:0006351">
    <property type="term" value="P:DNA-templated transcription"/>
    <property type="evidence" value="ECO:0007669"/>
    <property type="project" value="InterPro"/>
</dbReference>
<dbReference type="EMBL" id="JAIWOZ010000004">
    <property type="protein sequence ID" value="KAH6606149.1"/>
    <property type="molecule type" value="Genomic_DNA"/>
</dbReference>
<dbReference type="OrthoDB" id="5121955at2759"/>
<dbReference type="InterPro" id="IPR052761">
    <property type="entry name" value="Fungal_Detox/Toxin_TFs"/>
</dbReference>
<feature type="region of interest" description="Disordered" evidence="2">
    <location>
        <begin position="50"/>
        <end position="72"/>
    </location>
</feature>
<name>A0A9P8QJ67_9HYPO</name>
<dbReference type="CDD" id="cd12148">
    <property type="entry name" value="fungal_TF_MHR"/>
    <property type="match status" value="1"/>
</dbReference>
<evidence type="ECO:0000313" key="4">
    <source>
        <dbReference type="EMBL" id="KAH6606149.1"/>
    </source>
</evidence>
<dbReference type="GO" id="GO:0008270">
    <property type="term" value="F:zinc ion binding"/>
    <property type="evidence" value="ECO:0007669"/>
    <property type="project" value="InterPro"/>
</dbReference>
<evidence type="ECO:0000256" key="1">
    <source>
        <dbReference type="ARBA" id="ARBA00023242"/>
    </source>
</evidence>
<dbReference type="Proteomes" id="UP000827724">
    <property type="component" value="Unassembled WGS sequence"/>
</dbReference>
<keyword evidence="1" id="KW-0539">Nucleus</keyword>